<evidence type="ECO:0000313" key="2">
    <source>
        <dbReference type="Proteomes" id="UP000292003"/>
    </source>
</evidence>
<name>A0A4Q7J1C9_9PSEU</name>
<organism evidence="1 2">
    <name type="scientific">Amycolatopsis suaedae</name>
    <dbReference type="NCBI Taxonomy" id="2510978"/>
    <lineage>
        <taxon>Bacteria</taxon>
        <taxon>Bacillati</taxon>
        <taxon>Actinomycetota</taxon>
        <taxon>Actinomycetes</taxon>
        <taxon>Pseudonocardiales</taxon>
        <taxon>Pseudonocardiaceae</taxon>
        <taxon>Amycolatopsis</taxon>
    </lineage>
</organism>
<reference evidence="1 2" key="1">
    <citation type="submission" date="2019-02" db="EMBL/GenBank/DDBJ databases">
        <title>Draft genome sequence of Amycolatopsis sp. 8-3EHSu isolated from roots of Suaeda maritima.</title>
        <authorList>
            <person name="Duangmal K."/>
            <person name="Chantavorakit T."/>
        </authorList>
    </citation>
    <scope>NUCLEOTIDE SEQUENCE [LARGE SCALE GENOMIC DNA]</scope>
    <source>
        <strain evidence="1 2">8-3EHSu</strain>
    </source>
</reference>
<dbReference type="EMBL" id="SFCC01000018">
    <property type="protein sequence ID" value="RZQ60246.1"/>
    <property type="molecule type" value="Genomic_DNA"/>
</dbReference>
<dbReference type="Proteomes" id="UP000292003">
    <property type="component" value="Unassembled WGS sequence"/>
</dbReference>
<sequence>MAIPKEDQQLDGVGTSAFHVTQLTTFQVERPDMNFKKELNIQSDPIVATVDWAWRQFNLGGGGGFLESLVEPLSGNYLSIEVNGVVWQKVGTMFAQFAGNLGGNLTKLVAAELWDGPAAEAMQRFVETYWTRGAALVGGKVCEFIGSGFARIGDLARTIATAAANQIVNIFRMVRDLVVKRLIPGVGWVRTLFEYVADIFTDVKTLHENLEEVFAAFRKLSQLRDSMSLLVDAARAYLDTLVEFKDAVAKIPSVGTLEQVQQSYGEITSKGAGLNTKFSDLENRSKDVVGKADDITKTIRSRTG</sequence>
<dbReference type="AlphaFoldDB" id="A0A4Q7J1C9"/>
<accession>A0A4Q7J1C9</accession>
<proteinExistence type="predicted"/>
<dbReference type="OrthoDB" id="5125341at2"/>
<evidence type="ECO:0000313" key="1">
    <source>
        <dbReference type="EMBL" id="RZQ60246.1"/>
    </source>
</evidence>
<comment type="caution">
    <text evidence="1">The sequence shown here is derived from an EMBL/GenBank/DDBJ whole genome shotgun (WGS) entry which is preliminary data.</text>
</comment>
<gene>
    <name evidence="1" type="ORF">EWH70_30135</name>
</gene>
<dbReference type="RefSeq" id="WP_130478947.1">
    <property type="nucleotide sequence ID" value="NZ_SFCC01000018.1"/>
</dbReference>
<protein>
    <submittedName>
        <fullName evidence="1">Uncharacterized protein</fullName>
    </submittedName>
</protein>
<keyword evidence="2" id="KW-1185">Reference proteome</keyword>